<dbReference type="PANTHER" id="PTHR40084:SF1">
    <property type="entry name" value="PHOSPHOTRANSFERASE"/>
    <property type="match status" value="1"/>
</dbReference>
<sequence>MKFITDLHLHSKYSRAVSQEMGLSQMAEWAKFKGISVLATGDFTHPFWFDQIKNELVEAGNGLCRLKSASDKSQVISDKLNNSQEVFFLLSCEISSIYSQGGKTRRIHNLFFFPSIQSVEKFNGQLLKRGANLRSDGRPIVGLTSRDLSQIALECDQKTLIIPAHIWTPWFSVFGSFSGFDSLEECFGDMTDYIYAVETGLSSDPAMNWRIADLDRRAILSFSDAHSLEKMGREATVFEGEEISYNAIYDAIVKGPKVTNVSNVSKGNKSSETSETFAPSKIAFTIEFYPEEGKYHYTGHRDCNYSQNPEEGEKKGNKCPVCGRSLTIGVMDRVEELASRNSKMEIRASRGVKQVYSEDSSRPPYISLVPLSEILAEALGVGVGTKTVMDAYLILVNQLDSEFNVLLKADLRDIARLVSPNVVEGINKIRNRDIVVEPGYDGKFGIVKIWPNTENVGKMQVEEEKQKDSQLNLFA</sequence>
<organism evidence="1 2">
    <name type="scientific">Candidatus Curtissbacteria bacterium RIFOXYA1_FULL_41_14</name>
    <dbReference type="NCBI Taxonomy" id="1797737"/>
    <lineage>
        <taxon>Bacteria</taxon>
        <taxon>Candidatus Curtissiibacteriota</taxon>
    </lineage>
</organism>
<dbReference type="Gene3D" id="3.20.20.140">
    <property type="entry name" value="Metal-dependent hydrolases"/>
    <property type="match status" value="1"/>
</dbReference>
<dbReference type="EMBL" id="MFCA01000003">
    <property type="protein sequence ID" value="OGE03145.1"/>
    <property type="molecule type" value="Genomic_DNA"/>
</dbReference>
<evidence type="ECO:0000313" key="1">
    <source>
        <dbReference type="EMBL" id="OGE03145.1"/>
    </source>
</evidence>
<evidence type="ECO:0008006" key="3">
    <source>
        <dbReference type="Google" id="ProtNLM"/>
    </source>
</evidence>
<reference evidence="1 2" key="1">
    <citation type="journal article" date="2016" name="Nat. Commun.">
        <title>Thousands of microbial genomes shed light on interconnected biogeochemical processes in an aquifer system.</title>
        <authorList>
            <person name="Anantharaman K."/>
            <person name="Brown C.T."/>
            <person name="Hug L.A."/>
            <person name="Sharon I."/>
            <person name="Castelle C.J."/>
            <person name="Probst A.J."/>
            <person name="Thomas B.C."/>
            <person name="Singh A."/>
            <person name="Wilkins M.J."/>
            <person name="Karaoz U."/>
            <person name="Brodie E.L."/>
            <person name="Williams K.H."/>
            <person name="Hubbard S.S."/>
            <person name="Banfield J.F."/>
        </authorList>
    </citation>
    <scope>NUCLEOTIDE SEQUENCE [LARGE SCALE GENOMIC DNA]</scope>
</reference>
<dbReference type="SUPFAM" id="SSF89550">
    <property type="entry name" value="PHP domain-like"/>
    <property type="match status" value="1"/>
</dbReference>
<dbReference type="STRING" id="1797737.A2196_05480"/>
<dbReference type="CDD" id="cd19067">
    <property type="entry name" value="PfuEndoQ-like"/>
    <property type="match status" value="1"/>
</dbReference>
<dbReference type="Proteomes" id="UP000176751">
    <property type="component" value="Unassembled WGS sequence"/>
</dbReference>
<protein>
    <recommendedName>
        <fullName evidence="3">DNA helicase UvrD</fullName>
    </recommendedName>
</protein>
<proteinExistence type="predicted"/>
<comment type="caution">
    <text evidence="1">The sequence shown here is derived from an EMBL/GenBank/DDBJ whole genome shotgun (WGS) entry which is preliminary data.</text>
</comment>
<gene>
    <name evidence="1" type="ORF">A2196_05480</name>
</gene>
<dbReference type="PANTHER" id="PTHR40084">
    <property type="entry name" value="PHOSPHOHYDROLASE, PHP FAMILY"/>
    <property type="match status" value="1"/>
</dbReference>
<dbReference type="AlphaFoldDB" id="A0A1F5HGI6"/>
<name>A0A1F5HGI6_9BACT</name>
<accession>A0A1F5HGI6</accession>
<evidence type="ECO:0000313" key="2">
    <source>
        <dbReference type="Proteomes" id="UP000176751"/>
    </source>
</evidence>
<dbReference type="InterPro" id="IPR016195">
    <property type="entry name" value="Pol/histidinol_Pase-like"/>
</dbReference>